<evidence type="ECO:0000313" key="2">
    <source>
        <dbReference type="Proteomes" id="UP000530234"/>
    </source>
</evidence>
<keyword evidence="1" id="KW-0223">Dioxygenase</keyword>
<keyword evidence="1" id="KW-0560">Oxidoreductase</keyword>
<sequence>MEAKVQNDNLLTSQQIEDYHRAGFIFQPSVLEASDVELLRKEAERELAQDTSRRTVEADTGLPYRVHGSHMHSELFARFVRHPRVLGIARQLLNDDVYVHQFKINKKRSFQGEIWRWHQDFMFWHNEDQMPEPRALTVAVFLDEVTEFNGPLILVPGGHSDGLIPAAAKNDGWESTLTNNLKYSLESSGRMQELVYQQGLVAPKGPPGSLLWFHCSIPHGSAQNMSPIDRSLLLLSYNAVSNALPSPSPRPEWLVGRDFSPLNPLEGSLIAPGS</sequence>
<organism evidence="1 2">
    <name type="scientific">Streptomyces calidiresistens</name>
    <dbReference type="NCBI Taxonomy" id="1485586"/>
    <lineage>
        <taxon>Bacteria</taxon>
        <taxon>Bacillati</taxon>
        <taxon>Actinomycetota</taxon>
        <taxon>Actinomycetes</taxon>
        <taxon>Kitasatosporales</taxon>
        <taxon>Streptomycetaceae</taxon>
        <taxon>Streptomyces</taxon>
    </lineage>
</organism>
<dbReference type="Pfam" id="PF05721">
    <property type="entry name" value="PhyH"/>
    <property type="match status" value="1"/>
</dbReference>
<comment type="caution">
    <text evidence="1">The sequence shown here is derived from an EMBL/GenBank/DDBJ whole genome shotgun (WGS) entry which is preliminary data.</text>
</comment>
<evidence type="ECO:0000313" key="1">
    <source>
        <dbReference type="EMBL" id="MBB0227992.1"/>
    </source>
</evidence>
<name>A0A7W3XUS8_9ACTN</name>
<dbReference type="AlphaFoldDB" id="A0A7W3XUS8"/>
<dbReference type="GO" id="GO:0005506">
    <property type="term" value="F:iron ion binding"/>
    <property type="evidence" value="ECO:0007669"/>
    <property type="project" value="UniProtKB-ARBA"/>
</dbReference>
<dbReference type="InterPro" id="IPR008775">
    <property type="entry name" value="Phytyl_CoA_dOase-like"/>
</dbReference>
<keyword evidence="2" id="KW-1185">Reference proteome</keyword>
<dbReference type="Proteomes" id="UP000530234">
    <property type="component" value="Unassembled WGS sequence"/>
</dbReference>
<dbReference type="PANTHER" id="PTHR20883:SF48">
    <property type="entry name" value="ECTOINE DIOXYGENASE"/>
    <property type="match status" value="1"/>
</dbReference>
<reference evidence="2" key="1">
    <citation type="submission" date="2019-10" db="EMBL/GenBank/DDBJ databases">
        <title>Streptomyces sp. nov., a novel actinobacterium isolated from alkaline environment.</title>
        <authorList>
            <person name="Golinska P."/>
        </authorList>
    </citation>
    <scope>NUCLEOTIDE SEQUENCE [LARGE SCALE GENOMIC DNA]</scope>
    <source>
        <strain evidence="2">DSM 42108</strain>
    </source>
</reference>
<proteinExistence type="predicted"/>
<protein>
    <submittedName>
        <fullName evidence="1">Phytanoyl-CoA dioxygenase</fullName>
    </submittedName>
</protein>
<dbReference type="PANTHER" id="PTHR20883">
    <property type="entry name" value="PHYTANOYL-COA DIOXYGENASE DOMAIN CONTAINING 1"/>
    <property type="match status" value="1"/>
</dbReference>
<dbReference type="EMBL" id="VKHS01000002">
    <property type="protein sequence ID" value="MBB0227992.1"/>
    <property type="molecule type" value="Genomic_DNA"/>
</dbReference>
<dbReference type="GO" id="GO:0016706">
    <property type="term" value="F:2-oxoglutarate-dependent dioxygenase activity"/>
    <property type="evidence" value="ECO:0007669"/>
    <property type="project" value="UniProtKB-ARBA"/>
</dbReference>
<accession>A0A7W3XUS8</accession>
<dbReference type="Gene3D" id="2.60.120.620">
    <property type="entry name" value="q2cbj1_9rhob like domain"/>
    <property type="match status" value="1"/>
</dbReference>
<gene>
    <name evidence="1" type="ORF">FOE67_00295</name>
</gene>
<dbReference type="SUPFAM" id="SSF51197">
    <property type="entry name" value="Clavaminate synthase-like"/>
    <property type="match status" value="1"/>
</dbReference>